<evidence type="ECO:0000313" key="2">
    <source>
        <dbReference type="Proteomes" id="UP000541470"/>
    </source>
</evidence>
<evidence type="ECO:0000313" key="1">
    <source>
        <dbReference type="EMBL" id="NML73069.1"/>
    </source>
</evidence>
<keyword evidence="2" id="KW-1185">Reference proteome</keyword>
<comment type="caution">
    <text evidence="1">The sequence shown here is derived from an EMBL/GenBank/DDBJ whole genome shotgun (WGS) entry which is preliminary data.</text>
</comment>
<reference evidence="1 2" key="1">
    <citation type="submission" date="2020-04" db="EMBL/GenBank/DDBJ databases">
        <title>Rhizobium sp. S-51 isolated from soil.</title>
        <authorList>
            <person name="Dahal R.H."/>
        </authorList>
    </citation>
    <scope>NUCLEOTIDE SEQUENCE [LARGE SCALE GENOMIC DNA]</scope>
    <source>
        <strain evidence="1 2">S-51</strain>
    </source>
</reference>
<dbReference type="RefSeq" id="WP_169587089.1">
    <property type="nucleotide sequence ID" value="NZ_JABBGK010000001.1"/>
</dbReference>
<gene>
    <name evidence="1" type="ORF">HHL25_02910</name>
</gene>
<accession>A0A7Y0ATD4</accession>
<organism evidence="1 2">
    <name type="scientific">Rhizobium terricola</name>
    <dbReference type="NCBI Taxonomy" id="2728849"/>
    <lineage>
        <taxon>Bacteria</taxon>
        <taxon>Pseudomonadati</taxon>
        <taxon>Pseudomonadota</taxon>
        <taxon>Alphaproteobacteria</taxon>
        <taxon>Hyphomicrobiales</taxon>
        <taxon>Rhizobiaceae</taxon>
        <taxon>Rhizobium/Agrobacterium group</taxon>
        <taxon>Rhizobium</taxon>
    </lineage>
</organism>
<protein>
    <submittedName>
        <fullName evidence="1">Uncharacterized protein</fullName>
    </submittedName>
</protein>
<dbReference type="Proteomes" id="UP000541470">
    <property type="component" value="Unassembled WGS sequence"/>
</dbReference>
<dbReference type="AlphaFoldDB" id="A0A7Y0ATD4"/>
<sequence>MNTTTNITAPAASATARVEQLVADHINAVTEHYRRFQLRGRGLAGQEEVNAALKNVEQTLVALCAARADTPADAELKAGYLRDNLAEAACENTDLLNAAIGALIDAGRPAAVGPADDGAERPCRLKALMAEMSVELMRWRGGGHRAIVYPADCRQPSNLQDLLLIPDEPAPPVRVAGCRAVNGESSVAVARLKDAISEAVMASGIAETVLETCFSGAPVATEDGRFYMVEYAAANRLQFAIVQAERLLHVIDDIAEEL</sequence>
<proteinExistence type="predicted"/>
<dbReference type="EMBL" id="JABBGK010000001">
    <property type="protein sequence ID" value="NML73069.1"/>
    <property type="molecule type" value="Genomic_DNA"/>
</dbReference>
<name>A0A7Y0ATD4_9HYPH</name>